<keyword evidence="1" id="KW-0812">Transmembrane</keyword>
<keyword evidence="1" id="KW-0472">Membrane</keyword>
<sequence>QMVLGGVVAGNLFWLDRRWAMVEQIFSGPFLRSEYLAGLVVTTLIFSLAGAGIMLLVASRSWGYRPSPWKAPWWCWPPSLWGASSSPAY</sequence>
<name>T1C935_9ZZZZ</name>
<comment type="caution">
    <text evidence="2">The sequence shown here is derived from an EMBL/GenBank/DDBJ whole genome shotgun (WGS) entry which is preliminary data.</text>
</comment>
<organism evidence="2">
    <name type="scientific">mine drainage metagenome</name>
    <dbReference type="NCBI Taxonomy" id="410659"/>
    <lineage>
        <taxon>unclassified sequences</taxon>
        <taxon>metagenomes</taxon>
        <taxon>ecological metagenomes</taxon>
    </lineage>
</organism>
<feature type="transmembrane region" description="Helical" evidence="1">
    <location>
        <begin position="35"/>
        <end position="58"/>
    </location>
</feature>
<protein>
    <submittedName>
        <fullName evidence="2">ABC-type multidrug transport system, permease component</fullName>
    </submittedName>
</protein>
<gene>
    <name evidence="2" type="ORF">B1B_00575</name>
</gene>
<proteinExistence type="predicted"/>
<dbReference type="AlphaFoldDB" id="T1C935"/>
<feature type="non-terminal residue" evidence="2">
    <location>
        <position position="1"/>
    </location>
</feature>
<accession>T1C935</accession>
<evidence type="ECO:0000256" key="1">
    <source>
        <dbReference type="SAM" id="Phobius"/>
    </source>
</evidence>
<evidence type="ECO:0000313" key="2">
    <source>
        <dbReference type="EMBL" id="EQD78702.1"/>
    </source>
</evidence>
<keyword evidence="1" id="KW-1133">Transmembrane helix</keyword>
<reference evidence="2" key="1">
    <citation type="submission" date="2013-08" db="EMBL/GenBank/DDBJ databases">
        <authorList>
            <person name="Mendez C."/>
            <person name="Richter M."/>
            <person name="Ferrer M."/>
            <person name="Sanchez J."/>
        </authorList>
    </citation>
    <scope>NUCLEOTIDE SEQUENCE</scope>
</reference>
<dbReference type="EMBL" id="AUZY01000442">
    <property type="protein sequence ID" value="EQD78702.1"/>
    <property type="molecule type" value="Genomic_DNA"/>
</dbReference>
<reference evidence="2" key="2">
    <citation type="journal article" date="2014" name="ISME J.">
        <title>Microbial stratification in low pH oxic and suboxic macroscopic growths along an acid mine drainage.</title>
        <authorList>
            <person name="Mendez-Garcia C."/>
            <person name="Mesa V."/>
            <person name="Sprenger R.R."/>
            <person name="Richter M."/>
            <person name="Diez M.S."/>
            <person name="Solano J."/>
            <person name="Bargiela R."/>
            <person name="Golyshina O.V."/>
            <person name="Manteca A."/>
            <person name="Ramos J.L."/>
            <person name="Gallego J.R."/>
            <person name="Llorente I."/>
            <person name="Martins Dos Santos V.A."/>
            <person name="Jensen O.N."/>
            <person name="Pelaez A.I."/>
            <person name="Sanchez J."/>
            <person name="Ferrer M."/>
        </authorList>
    </citation>
    <scope>NUCLEOTIDE SEQUENCE</scope>
</reference>